<evidence type="ECO:0000313" key="3">
    <source>
        <dbReference type="Proteomes" id="UP001217089"/>
    </source>
</evidence>
<feature type="region of interest" description="Disordered" evidence="1">
    <location>
        <begin position="158"/>
        <end position="204"/>
    </location>
</feature>
<comment type="caution">
    <text evidence="2">The sequence shown here is derived from an EMBL/GenBank/DDBJ whole genome shotgun (WGS) entry which is preliminary data.</text>
</comment>
<reference evidence="2 3" key="1">
    <citation type="submission" date="2022-12" db="EMBL/GenBank/DDBJ databases">
        <title>Chromosome-level genome of Tegillarca granosa.</title>
        <authorList>
            <person name="Kim J."/>
        </authorList>
    </citation>
    <scope>NUCLEOTIDE SEQUENCE [LARGE SCALE GENOMIC DNA]</scope>
    <source>
        <strain evidence="2">Teg-2019</strain>
        <tissue evidence="2">Adductor muscle</tissue>
    </source>
</reference>
<feature type="compositionally biased region" description="Polar residues" evidence="1">
    <location>
        <begin position="178"/>
        <end position="190"/>
    </location>
</feature>
<dbReference type="EMBL" id="JARBDR010000337">
    <property type="protein sequence ID" value="KAJ8314559.1"/>
    <property type="molecule type" value="Genomic_DNA"/>
</dbReference>
<accession>A0ABQ9FB31</accession>
<evidence type="ECO:0000313" key="2">
    <source>
        <dbReference type="EMBL" id="KAJ8314559.1"/>
    </source>
</evidence>
<protein>
    <submittedName>
        <fullName evidence="2">Uncharacterized protein</fullName>
    </submittedName>
</protein>
<proteinExistence type="predicted"/>
<dbReference type="Proteomes" id="UP001217089">
    <property type="component" value="Unassembled WGS sequence"/>
</dbReference>
<feature type="region of interest" description="Disordered" evidence="1">
    <location>
        <begin position="115"/>
        <end position="134"/>
    </location>
</feature>
<feature type="compositionally biased region" description="Polar residues" evidence="1">
    <location>
        <begin position="115"/>
        <end position="131"/>
    </location>
</feature>
<organism evidence="2 3">
    <name type="scientific">Tegillarca granosa</name>
    <name type="common">Malaysian cockle</name>
    <name type="synonym">Anadara granosa</name>
    <dbReference type="NCBI Taxonomy" id="220873"/>
    <lineage>
        <taxon>Eukaryota</taxon>
        <taxon>Metazoa</taxon>
        <taxon>Spiralia</taxon>
        <taxon>Lophotrochozoa</taxon>
        <taxon>Mollusca</taxon>
        <taxon>Bivalvia</taxon>
        <taxon>Autobranchia</taxon>
        <taxon>Pteriomorphia</taxon>
        <taxon>Arcoida</taxon>
        <taxon>Arcoidea</taxon>
        <taxon>Arcidae</taxon>
        <taxon>Tegillarca</taxon>
    </lineage>
</organism>
<name>A0ABQ9FB31_TEGGR</name>
<keyword evidence="3" id="KW-1185">Reference proteome</keyword>
<gene>
    <name evidence="2" type="ORF">KUTeg_006709</name>
</gene>
<sequence>MVGNPVDHEVIQCILFVNLPTKLEKMAVANHMVELLPKSGMVELLPKSGVFLYPKDIKVASRKKSGCGHCSAFNELDSRKLREQLLHWNINTSPSVSSSVLRKLYSENVNFRTLGSSQSEEGGANQSNNLDAQRVGRTNFVNTALSYSEIYSGDTRQVKQELGTQENSRTRKDFISPRSATGLDQATTTPMDMGRRSSANKDCC</sequence>
<evidence type="ECO:0000256" key="1">
    <source>
        <dbReference type="SAM" id="MobiDB-lite"/>
    </source>
</evidence>